<evidence type="ECO:0000259" key="9">
    <source>
        <dbReference type="PROSITE" id="PS52004"/>
    </source>
</evidence>
<evidence type="ECO:0000256" key="5">
    <source>
        <dbReference type="ARBA" id="ARBA00023002"/>
    </source>
</evidence>
<evidence type="ECO:0000256" key="8">
    <source>
        <dbReference type="ARBA" id="ARBA00023268"/>
    </source>
</evidence>
<sequence length="64" mass="6656">MTVDTACSSTMTALNQAMQAVRSGQCEAAIVGGSMISLKPTTALGFQRLGMLSPQGKCMSFDSH</sequence>
<dbReference type="InterPro" id="IPR050091">
    <property type="entry name" value="PKS_NRPS_Biosynth_Enz"/>
</dbReference>
<dbReference type="InterPro" id="IPR016039">
    <property type="entry name" value="Thiolase-like"/>
</dbReference>
<dbReference type="GO" id="GO:0016491">
    <property type="term" value="F:oxidoreductase activity"/>
    <property type="evidence" value="ECO:0007669"/>
    <property type="project" value="UniProtKB-KW"/>
</dbReference>
<organism evidence="10 11">
    <name type="scientific">Amblyomma americanum</name>
    <name type="common">Lone star tick</name>
    <dbReference type="NCBI Taxonomy" id="6943"/>
    <lineage>
        <taxon>Eukaryota</taxon>
        <taxon>Metazoa</taxon>
        <taxon>Ecdysozoa</taxon>
        <taxon>Arthropoda</taxon>
        <taxon>Chelicerata</taxon>
        <taxon>Arachnida</taxon>
        <taxon>Acari</taxon>
        <taxon>Parasitiformes</taxon>
        <taxon>Ixodida</taxon>
        <taxon>Ixodoidea</taxon>
        <taxon>Ixodidae</taxon>
        <taxon>Amblyomminae</taxon>
        <taxon>Amblyomma</taxon>
    </lineage>
</organism>
<dbReference type="InterPro" id="IPR014030">
    <property type="entry name" value="Ketoacyl_synth_N"/>
</dbReference>
<keyword evidence="7" id="KW-0275">Fatty acid biosynthesis</keyword>
<keyword evidence="3" id="KW-0276">Fatty acid metabolism</keyword>
<proteinExistence type="predicted"/>
<reference evidence="10 11" key="1">
    <citation type="journal article" date="2023" name="Arcadia Sci">
        <title>De novo assembly of a long-read Amblyomma americanum tick genome.</title>
        <authorList>
            <person name="Chou S."/>
            <person name="Poskanzer K.E."/>
            <person name="Rollins M."/>
            <person name="Thuy-Boun P.S."/>
        </authorList>
    </citation>
    <scope>NUCLEOTIDE SEQUENCE [LARGE SCALE GENOMIC DNA]</scope>
    <source>
        <strain evidence="10">F_SG_1</strain>
        <tissue evidence="10">Salivary glands</tissue>
    </source>
</reference>
<evidence type="ECO:0000256" key="6">
    <source>
        <dbReference type="ARBA" id="ARBA00023098"/>
    </source>
</evidence>
<dbReference type="AlphaFoldDB" id="A0AAQ4DWQ0"/>
<evidence type="ECO:0000256" key="4">
    <source>
        <dbReference type="ARBA" id="ARBA00022857"/>
    </source>
</evidence>
<evidence type="ECO:0000256" key="3">
    <source>
        <dbReference type="ARBA" id="ARBA00022832"/>
    </source>
</evidence>
<dbReference type="GO" id="GO:0004312">
    <property type="term" value="F:fatty acid synthase activity"/>
    <property type="evidence" value="ECO:0007669"/>
    <property type="project" value="TreeGrafter"/>
</dbReference>
<evidence type="ECO:0000256" key="7">
    <source>
        <dbReference type="ARBA" id="ARBA00023160"/>
    </source>
</evidence>
<dbReference type="Pfam" id="PF00109">
    <property type="entry name" value="ketoacyl-synt"/>
    <property type="match status" value="1"/>
</dbReference>
<dbReference type="SUPFAM" id="SSF53901">
    <property type="entry name" value="Thiolase-like"/>
    <property type="match status" value="1"/>
</dbReference>
<evidence type="ECO:0000313" key="11">
    <source>
        <dbReference type="Proteomes" id="UP001321473"/>
    </source>
</evidence>
<gene>
    <name evidence="10" type="ORF">V5799_006328</name>
</gene>
<keyword evidence="8" id="KW-0511">Multifunctional enzyme</keyword>
<dbReference type="GO" id="GO:0006633">
    <property type="term" value="P:fatty acid biosynthetic process"/>
    <property type="evidence" value="ECO:0007669"/>
    <property type="project" value="UniProtKB-KW"/>
</dbReference>
<keyword evidence="6" id="KW-0443">Lipid metabolism</keyword>
<keyword evidence="1" id="KW-0596">Phosphopantetheine</keyword>
<feature type="non-terminal residue" evidence="10">
    <location>
        <position position="64"/>
    </location>
</feature>
<feature type="domain" description="Ketosynthase family 3 (KS3)" evidence="9">
    <location>
        <begin position="1"/>
        <end position="64"/>
    </location>
</feature>
<dbReference type="Gene3D" id="3.40.47.10">
    <property type="match status" value="1"/>
</dbReference>
<keyword evidence="4" id="KW-0521">NADP</keyword>
<evidence type="ECO:0000256" key="1">
    <source>
        <dbReference type="ARBA" id="ARBA00022450"/>
    </source>
</evidence>
<dbReference type="EMBL" id="JARKHS020025895">
    <property type="protein sequence ID" value="KAK8766890.1"/>
    <property type="molecule type" value="Genomic_DNA"/>
</dbReference>
<keyword evidence="5" id="KW-0560">Oxidoreductase</keyword>
<evidence type="ECO:0000313" key="10">
    <source>
        <dbReference type="EMBL" id="KAK8766890.1"/>
    </source>
</evidence>
<dbReference type="PROSITE" id="PS52004">
    <property type="entry name" value="KS3_2"/>
    <property type="match status" value="1"/>
</dbReference>
<dbReference type="PANTHER" id="PTHR43775:SF7">
    <property type="entry name" value="FATTY ACID SYNTHASE"/>
    <property type="match status" value="1"/>
</dbReference>
<comment type="caution">
    <text evidence="10">The sequence shown here is derived from an EMBL/GenBank/DDBJ whole genome shotgun (WGS) entry which is preliminary data.</text>
</comment>
<keyword evidence="11" id="KW-1185">Reference proteome</keyword>
<keyword evidence="2" id="KW-0444">Lipid biosynthesis</keyword>
<dbReference type="Proteomes" id="UP001321473">
    <property type="component" value="Unassembled WGS sequence"/>
</dbReference>
<name>A0AAQ4DWQ0_AMBAM</name>
<dbReference type="PANTHER" id="PTHR43775">
    <property type="entry name" value="FATTY ACID SYNTHASE"/>
    <property type="match status" value="1"/>
</dbReference>
<evidence type="ECO:0000256" key="2">
    <source>
        <dbReference type="ARBA" id="ARBA00022516"/>
    </source>
</evidence>
<accession>A0AAQ4DWQ0</accession>
<dbReference type="InterPro" id="IPR020841">
    <property type="entry name" value="PKS_Beta-ketoAc_synthase_dom"/>
</dbReference>
<protein>
    <recommendedName>
        <fullName evidence="9">Ketosynthase family 3 (KS3) domain-containing protein</fullName>
    </recommendedName>
</protein>